<comment type="subunit">
    <text evidence="7">Component of the Mediator complex.</text>
</comment>
<dbReference type="GO" id="GO:0016592">
    <property type="term" value="C:mediator complex"/>
    <property type="evidence" value="ECO:0007669"/>
    <property type="project" value="InterPro"/>
</dbReference>
<evidence type="ECO:0000256" key="5">
    <source>
        <dbReference type="ARBA" id="ARBA00023163"/>
    </source>
</evidence>
<dbReference type="PANTHER" id="PTHR13186">
    <property type="entry name" value="MEDIATOR OF RNA POLYMERASE II TRANSCRIPTION SUBUNIT 31"/>
    <property type="match status" value="1"/>
</dbReference>
<evidence type="ECO:0000256" key="1">
    <source>
        <dbReference type="ARBA" id="ARBA00004123"/>
    </source>
</evidence>
<gene>
    <name evidence="8" type="ORF">DTER00134_LOCUS13491</name>
</gene>
<name>A0A7S3QZV9_DUNTE</name>
<evidence type="ECO:0000256" key="2">
    <source>
        <dbReference type="ARBA" id="ARBA00006378"/>
    </source>
</evidence>
<sequence>MDPPEDGERFVAELEFVQCLSAPHYLNWLAQNRYFEDPAFVSYLEYLLYWKEPKYAKYLQYPHALFFLELLQSPEFRKEIARSTVTEFIHTQQFRFWQHGGKSG</sequence>
<dbReference type="EMBL" id="HBIP01022526">
    <property type="protein sequence ID" value="CAE0498418.1"/>
    <property type="molecule type" value="Transcribed_RNA"/>
</dbReference>
<dbReference type="AlphaFoldDB" id="A0A7S3QZV9"/>
<comment type="similarity">
    <text evidence="2 7">Belongs to the Mediator complex subunit 31 family.</text>
</comment>
<evidence type="ECO:0000256" key="3">
    <source>
        <dbReference type="ARBA" id="ARBA00023015"/>
    </source>
</evidence>
<comment type="subcellular location">
    <subcellularLocation>
        <location evidence="1 7">Nucleus</location>
    </subcellularLocation>
</comment>
<proteinExistence type="inferred from homology"/>
<keyword evidence="3 7" id="KW-0805">Transcription regulation</keyword>
<evidence type="ECO:0000256" key="7">
    <source>
        <dbReference type="RuleBase" id="RU364129"/>
    </source>
</evidence>
<evidence type="ECO:0000256" key="6">
    <source>
        <dbReference type="ARBA" id="ARBA00023242"/>
    </source>
</evidence>
<protein>
    <recommendedName>
        <fullName evidence="7">Mediator of RNA polymerase II transcription subunit 31</fullName>
    </recommendedName>
</protein>
<dbReference type="GO" id="GO:0003712">
    <property type="term" value="F:transcription coregulator activity"/>
    <property type="evidence" value="ECO:0007669"/>
    <property type="project" value="InterPro"/>
</dbReference>
<dbReference type="Pfam" id="PF05669">
    <property type="entry name" value="Med31"/>
    <property type="match status" value="1"/>
</dbReference>
<dbReference type="InterPro" id="IPR038089">
    <property type="entry name" value="Med31_sf"/>
</dbReference>
<keyword evidence="6 7" id="KW-0539">Nucleus</keyword>
<reference evidence="8" key="1">
    <citation type="submission" date="2021-01" db="EMBL/GenBank/DDBJ databases">
        <authorList>
            <person name="Corre E."/>
            <person name="Pelletier E."/>
            <person name="Niang G."/>
            <person name="Scheremetjew M."/>
            <person name="Finn R."/>
            <person name="Kale V."/>
            <person name="Holt S."/>
            <person name="Cochrane G."/>
            <person name="Meng A."/>
            <person name="Brown T."/>
            <person name="Cohen L."/>
        </authorList>
    </citation>
    <scope>NUCLEOTIDE SEQUENCE</scope>
    <source>
        <strain evidence="8">CCMP1320</strain>
    </source>
</reference>
<dbReference type="InterPro" id="IPR008831">
    <property type="entry name" value="Mediator_Med31"/>
</dbReference>
<evidence type="ECO:0000256" key="4">
    <source>
        <dbReference type="ARBA" id="ARBA00023159"/>
    </source>
</evidence>
<dbReference type="FunFam" id="1.10.10.1340:FF:000001">
    <property type="entry name" value="Mediator of RNA polymerase II transcription subunit 31"/>
    <property type="match status" value="1"/>
</dbReference>
<accession>A0A7S3QZV9</accession>
<evidence type="ECO:0000313" key="8">
    <source>
        <dbReference type="EMBL" id="CAE0498418.1"/>
    </source>
</evidence>
<organism evidence="8">
    <name type="scientific">Dunaliella tertiolecta</name>
    <name type="common">Green alga</name>
    <dbReference type="NCBI Taxonomy" id="3047"/>
    <lineage>
        <taxon>Eukaryota</taxon>
        <taxon>Viridiplantae</taxon>
        <taxon>Chlorophyta</taxon>
        <taxon>core chlorophytes</taxon>
        <taxon>Chlorophyceae</taxon>
        <taxon>CS clade</taxon>
        <taxon>Chlamydomonadales</taxon>
        <taxon>Dunaliellaceae</taxon>
        <taxon>Dunaliella</taxon>
    </lineage>
</organism>
<keyword evidence="5 7" id="KW-0804">Transcription</keyword>
<dbReference type="GO" id="GO:0006355">
    <property type="term" value="P:regulation of DNA-templated transcription"/>
    <property type="evidence" value="ECO:0007669"/>
    <property type="project" value="InterPro"/>
</dbReference>
<keyword evidence="4 7" id="KW-0010">Activator</keyword>
<dbReference type="Gene3D" id="1.10.10.1340">
    <property type="entry name" value="Mediator of RNA polymerase II, submodule Med31 (Soh1)"/>
    <property type="match status" value="1"/>
</dbReference>
<comment type="function">
    <text evidence="7">Component of the Mediator complex, a coactivator involved in the regulated transcription of nearly all RNA polymerase II-dependent genes. Mediator functions as a bridge to convey information from gene-specific regulatory proteins to the basal RNA polymerase II transcription machinery. Mediator is recruited to promoters by direct interactions with regulatory proteins and serves as a scaffold for the assembly of a functional preinitiation complex with RNA polymerase II and the general transcription factors.</text>
</comment>